<dbReference type="EC" id="3.1.3.3" evidence="5"/>
<dbReference type="PROSITE" id="PS51746">
    <property type="entry name" value="PPM_2"/>
    <property type="match status" value="1"/>
</dbReference>
<evidence type="ECO:0000313" key="6">
    <source>
        <dbReference type="Proteomes" id="UP000319143"/>
    </source>
</evidence>
<evidence type="ECO:0000259" key="3">
    <source>
        <dbReference type="PROSITE" id="PS50885"/>
    </source>
</evidence>
<comment type="caution">
    <text evidence="5">The sequence shown here is derived from an EMBL/GenBank/DDBJ whole genome shotgun (WGS) entry which is preliminary data.</text>
</comment>
<dbReference type="Proteomes" id="UP000319143">
    <property type="component" value="Unassembled WGS sequence"/>
</dbReference>
<accession>A0A5C6DQB0</accession>
<evidence type="ECO:0000256" key="1">
    <source>
        <dbReference type="ARBA" id="ARBA00022801"/>
    </source>
</evidence>
<dbReference type="InterPro" id="IPR001932">
    <property type="entry name" value="PPM-type_phosphatase-like_dom"/>
</dbReference>
<proteinExistence type="predicted"/>
<dbReference type="SUPFAM" id="SSF81606">
    <property type="entry name" value="PP2C-like"/>
    <property type="match status" value="1"/>
</dbReference>
<dbReference type="PROSITE" id="PS50885">
    <property type="entry name" value="HAMP"/>
    <property type="match status" value="1"/>
</dbReference>
<dbReference type="GO" id="GO:0016020">
    <property type="term" value="C:membrane"/>
    <property type="evidence" value="ECO:0007669"/>
    <property type="project" value="InterPro"/>
</dbReference>
<keyword evidence="1 5" id="KW-0378">Hydrolase</keyword>
<gene>
    <name evidence="5" type="primary">rsbU</name>
    <name evidence="5" type="ORF">Poly41_22870</name>
</gene>
<dbReference type="PANTHER" id="PTHR43156">
    <property type="entry name" value="STAGE II SPORULATION PROTEIN E-RELATED"/>
    <property type="match status" value="1"/>
</dbReference>
<dbReference type="OrthoDB" id="247273at2"/>
<dbReference type="SMART" id="SM00331">
    <property type="entry name" value="PP2C_SIG"/>
    <property type="match status" value="1"/>
</dbReference>
<keyword evidence="2" id="KW-0472">Membrane</keyword>
<dbReference type="SUPFAM" id="SSF158472">
    <property type="entry name" value="HAMP domain-like"/>
    <property type="match status" value="1"/>
</dbReference>
<feature type="domain" description="HAMP" evidence="3">
    <location>
        <begin position="198"/>
        <end position="250"/>
    </location>
</feature>
<dbReference type="EMBL" id="SJPV01000003">
    <property type="protein sequence ID" value="TWU39463.1"/>
    <property type="molecule type" value="Genomic_DNA"/>
</dbReference>
<reference evidence="5 6" key="1">
    <citation type="submission" date="2019-02" db="EMBL/GenBank/DDBJ databases">
        <title>Deep-cultivation of Planctomycetes and their phenomic and genomic characterization uncovers novel biology.</title>
        <authorList>
            <person name="Wiegand S."/>
            <person name="Jogler M."/>
            <person name="Boedeker C."/>
            <person name="Pinto D."/>
            <person name="Vollmers J."/>
            <person name="Rivas-Marin E."/>
            <person name="Kohn T."/>
            <person name="Peeters S.H."/>
            <person name="Heuer A."/>
            <person name="Rast P."/>
            <person name="Oberbeckmann S."/>
            <person name="Bunk B."/>
            <person name="Jeske O."/>
            <person name="Meyerdierks A."/>
            <person name="Storesund J.E."/>
            <person name="Kallscheuer N."/>
            <person name="Luecker S."/>
            <person name="Lage O.M."/>
            <person name="Pohl T."/>
            <person name="Merkel B.J."/>
            <person name="Hornburger P."/>
            <person name="Mueller R.-W."/>
            <person name="Bruemmer F."/>
            <person name="Labrenz M."/>
            <person name="Spormann A.M."/>
            <person name="Op Den Camp H."/>
            <person name="Overmann J."/>
            <person name="Amann R."/>
            <person name="Jetten M.S.M."/>
            <person name="Mascher T."/>
            <person name="Medema M.H."/>
            <person name="Devos D.P."/>
            <person name="Kaster A.-K."/>
            <person name="Ovreas L."/>
            <person name="Rohde M."/>
            <person name="Galperin M.Y."/>
            <person name="Jogler C."/>
        </authorList>
    </citation>
    <scope>NUCLEOTIDE SEQUENCE [LARGE SCALE GENOMIC DNA]</scope>
    <source>
        <strain evidence="5 6">Poly41</strain>
    </source>
</reference>
<dbReference type="Gene3D" id="3.60.40.10">
    <property type="entry name" value="PPM-type phosphatase domain"/>
    <property type="match status" value="1"/>
</dbReference>
<keyword evidence="6" id="KW-1185">Reference proteome</keyword>
<dbReference type="PANTHER" id="PTHR43156:SF2">
    <property type="entry name" value="STAGE II SPORULATION PROTEIN E"/>
    <property type="match status" value="1"/>
</dbReference>
<evidence type="ECO:0000259" key="4">
    <source>
        <dbReference type="PROSITE" id="PS51746"/>
    </source>
</evidence>
<evidence type="ECO:0000256" key="2">
    <source>
        <dbReference type="SAM" id="Phobius"/>
    </source>
</evidence>
<name>A0A5C6DQB0_9BACT</name>
<dbReference type="Gene3D" id="6.10.340.10">
    <property type="match status" value="1"/>
</dbReference>
<feature type="transmembrane region" description="Helical" evidence="2">
    <location>
        <begin position="174"/>
        <end position="196"/>
    </location>
</feature>
<keyword evidence="2" id="KW-1133">Transmembrane helix</keyword>
<dbReference type="RefSeq" id="WP_146526217.1">
    <property type="nucleotide sequence ID" value="NZ_SJPV01000003.1"/>
</dbReference>
<dbReference type="InterPro" id="IPR052016">
    <property type="entry name" value="Bact_Sigma-Reg"/>
</dbReference>
<feature type="domain" description="PPM-type phosphatase" evidence="4">
    <location>
        <begin position="270"/>
        <end position="489"/>
    </location>
</feature>
<dbReference type="CDD" id="cd06225">
    <property type="entry name" value="HAMP"/>
    <property type="match status" value="1"/>
</dbReference>
<feature type="transmembrane region" description="Helical" evidence="2">
    <location>
        <begin position="18"/>
        <end position="36"/>
    </location>
</feature>
<protein>
    <submittedName>
        <fullName evidence="5">Phosphoserine phosphatase RsbU</fullName>
        <ecNumber evidence="5">3.1.3.3</ecNumber>
    </submittedName>
</protein>
<dbReference type="GO" id="GO:0007165">
    <property type="term" value="P:signal transduction"/>
    <property type="evidence" value="ECO:0007669"/>
    <property type="project" value="InterPro"/>
</dbReference>
<dbReference type="GO" id="GO:0016791">
    <property type="term" value="F:phosphatase activity"/>
    <property type="evidence" value="ECO:0007669"/>
    <property type="project" value="TreeGrafter"/>
</dbReference>
<keyword evidence="2" id="KW-0812">Transmembrane</keyword>
<dbReference type="AlphaFoldDB" id="A0A5C6DQB0"/>
<dbReference type="InterPro" id="IPR003660">
    <property type="entry name" value="HAMP_dom"/>
</dbReference>
<dbReference type="Pfam" id="PF07228">
    <property type="entry name" value="SpoIIE"/>
    <property type="match status" value="1"/>
</dbReference>
<organism evidence="5 6">
    <name type="scientific">Novipirellula artificiosorum</name>
    <dbReference type="NCBI Taxonomy" id="2528016"/>
    <lineage>
        <taxon>Bacteria</taxon>
        <taxon>Pseudomonadati</taxon>
        <taxon>Planctomycetota</taxon>
        <taxon>Planctomycetia</taxon>
        <taxon>Pirellulales</taxon>
        <taxon>Pirellulaceae</taxon>
        <taxon>Novipirellula</taxon>
    </lineage>
</organism>
<dbReference type="InterPro" id="IPR036457">
    <property type="entry name" value="PPM-type-like_dom_sf"/>
</dbReference>
<evidence type="ECO:0000313" key="5">
    <source>
        <dbReference type="EMBL" id="TWU39463.1"/>
    </source>
</evidence>
<sequence length="490" mass="54099">MYRRLVRFWRRLPLNRQLLISVNSFLLVIVGLYLFLNYQTRISREMAQKRVSLSEEAKTLYESIQIVAGKPENRSELQADTIQRLIDSVCARMNMDESPGHHIAAIWQGKAFQAISHGHASPEMLSAMKFASGQGGEGVPMADELVVGSFGGPDSSVYVSEQRSSVIQAARETLAMQSLAVLAAVVFAAFIVNLVLRKVVSKPVNRLVAALRLVAGGNLSVIAEGKSCRELNYLADQINSMTRSLDKVEQDRRVHMETARKIQEHLLPRHNGLNGLQVAELFEPAEAIGGDYYDVVPLSEHQYLLCLADVTGHGVPAAMAASVVKALVLEAIQFSKSPAEILTRINRRYNEIIMPGYMTTMVVIVVDTRQSTVSYANAGHEPPFLQPPSGEIRRLLESDLVLGVENDVVYEEQVLDVTPGTKIVVVSDGVTEMFDPDENQFGTEQVVRVIEKTSGESVDRVIAAFAESFQEFRQGRAPFDDTTLLVAEIS</sequence>